<proteinExistence type="predicted"/>
<dbReference type="InterPro" id="IPR013149">
    <property type="entry name" value="ADH-like_C"/>
</dbReference>
<dbReference type="KEGG" id="vei:Veis_2504"/>
<dbReference type="AlphaFoldDB" id="A1WKU2"/>
<dbReference type="InterPro" id="IPR051397">
    <property type="entry name" value="Zn-ADH-like_protein"/>
</dbReference>
<dbReference type="InterPro" id="IPR011032">
    <property type="entry name" value="GroES-like_sf"/>
</dbReference>
<reference evidence="4" key="1">
    <citation type="submission" date="2006-12" db="EMBL/GenBank/DDBJ databases">
        <title>Complete sequence of chromosome 1 of Verminephrobacter eiseniae EF01-2.</title>
        <authorList>
            <person name="Copeland A."/>
            <person name="Lucas S."/>
            <person name="Lapidus A."/>
            <person name="Barry K."/>
            <person name="Detter J.C."/>
            <person name="Glavina del Rio T."/>
            <person name="Dalin E."/>
            <person name="Tice H."/>
            <person name="Pitluck S."/>
            <person name="Chertkov O."/>
            <person name="Brettin T."/>
            <person name="Bruce D."/>
            <person name="Han C."/>
            <person name="Tapia R."/>
            <person name="Gilna P."/>
            <person name="Schmutz J."/>
            <person name="Larimer F."/>
            <person name="Land M."/>
            <person name="Hauser L."/>
            <person name="Kyrpides N."/>
            <person name="Kim E."/>
            <person name="Stahl D."/>
            <person name="Richardson P."/>
        </authorList>
    </citation>
    <scope>NUCLEOTIDE SEQUENCE [LARGE SCALE GENOMIC DNA]</scope>
    <source>
        <strain evidence="4">EF01-2</strain>
    </source>
</reference>
<dbReference type="STRING" id="391735.Veis_2504"/>
<dbReference type="PANTHER" id="PTHR43677">
    <property type="entry name" value="SHORT-CHAIN DEHYDROGENASE/REDUCTASE"/>
    <property type="match status" value="1"/>
</dbReference>
<organism evidence="3 4">
    <name type="scientific">Verminephrobacter eiseniae (strain EF01-2)</name>
    <dbReference type="NCBI Taxonomy" id="391735"/>
    <lineage>
        <taxon>Bacteria</taxon>
        <taxon>Pseudomonadati</taxon>
        <taxon>Pseudomonadota</taxon>
        <taxon>Betaproteobacteria</taxon>
        <taxon>Burkholderiales</taxon>
        <taxon>Comamonadaceae</taxon>
        <taxon>Verminephrobacter</taxon>
    </lineage>
</organism>
<feature type="region of interest" description="Disordered" evidence="1">
    <location>
        <begin position="1"/>
        <end position="24"/>
    </location>
</feature>
<evidence type="ECO:0000256" key="1">
    <source>
        <dbReference type="SAM" id="MobiDB-lite"/>
    </source>
</evidence>
<name>A1WKU2_VEREI</name>
<dbReference type="GeneID" id="76461043"/>
<dbReference type="Gene3D" id="3.90.180.10">
    <property type="entry name" value="Medium-chain alcohol dehydrogenases, catalytic domain"/>
    <property type="match status" value="1"/>
</dbReference>
<dbReference type="PANTHER" id="PTHR43677:SF1">
    <property type="entry name" value="ACRYLYL-COA REDUCTASE ACUI-RELATED"/>
    <property type="match status" value="1"/>
</dbReference>
<dbReference type="InterPro" id="IPR036291">
    <property type="entry name" value="NAD(P)-bd_dom_sf"/>
</dbReference>
<sequence>MTSFQALRLHDGKPEPARRIETLQPGDLSPGNVLIEVAYSSINHKDALAAHGRNGIIRQFPRIGGIDLTGCVAASDDARFTPGDEVIVHGFGIGVDHDGGHAQRARVPGDWVLPLPRGLTLLEAAILGAAGYTAGLALHWMEHNGLTPERGPVLVTGATGGVASIAIDMLAGRGYQVTAMTGNSDAHAALKALGASEVIGRIGSPASPKPLEKARWAGAVDSVGGQTLAWLTRTMQPEGIISAFGNIGGAELDLTVLPFILRGIRLIGIDANSPMPLRRQVWDKIARDYRPTRLERIGHCITLAQLPEYLGRMLQGQLQGRTVIRM</sequence>
<dbReference type="InterPro" id="IPR014188">
    <property type="entry name" value="Acrylyl-CoA_reductase_AcuI"/>
</dbReference>
<dbReference type="GO" id="GO:0043957">
    <property type="term" value="F:acryloyl-CoA reductase (NADPH) activity"/>
    <property type="evidence" value="ECO:0007669"/>
    <property type="project" value="TreeGrafter"/>
</dbReference>
<dbReference type="Gene3D" id="3.40.50.720">
    <property type="entry name" value="NAD(P)-binding Rossmann-like Domain"/>
    <property type="match status" value="1"/>
</dbReference>
<dbReference type="SMART" id="SM00829">
    <property type="entry name" value="PKS_ER"/>
    <property type="match status" value="1"/>
</dbReference>
<evidence type="ECO:0000313" key="3">
    <source>
        <dbReference type="EMBL" id="ABM58249.1"/>
    </source>
</evidence>
<protein>
    <submittedName>
        <fullName evidence="3">Alcohol dehydrogenase GroES domain protein</fullName>
    </submittedName>
</protein>
<dbReference type="NCBIfam" id="TIGR02823">
    <property type="entry name" value="oxido_YhdH"/>
    <property type="match status" value="1"/>
</dbReference>
<dbReference type="CDD" id="cd05280">
    <property type="entry name" value="MDR_yhdh_yhfp"/>
    <property type="match status" value="1"/>
</dbReference>
<gene>
    <name evidence="3" type="ordered locus">Veis_2504</name>
</gene>
<feature type="domain" description="Enoyl reductase (ER)" evidence="2">
    <location>
        <begin position="18"/>
        <end position="324"/>
    </location>
</feature>
<dbReference type="OrthoDB" id="9782155at2"/>
<keyword evidence="4" id="KW-1185">Reference proteome</keyword>
<dbReference type="SUPFAM" id="SSF51735">
    <property type="entry name" value="NAD(P)-binding Rossmann-fold domains"/>
    <property type="match status" value="1"/>
</dbReference>
<evidence type="ECO:0000313" key="4">
    <source>
        <dbReference type="Proteomes" id="UP000000374"/>
    </source>
</evidence>
<feature type="compositionally biased region" description="Basic and acidic residues" evidence="1">
    <location>
        <begin position="8"/>
        <end position="21"/>
    </location>
</feature>
<dbReference type="Pfam" id="PF00107">
    <property type="entry name" value="ADH_zinc_N"/>
    <property type="match status" value="1"/>
</dbReference>
<dbReference type="Proteomes" id="UP000000374">
    <property type="component" value="Chromosome"/>
</dbReference>
<dbReference type="InterPro" id="IPR020843">
    <property type="entry name" value="ER"/>
</dbReference>
<evidence type="ECO:0000259" key="2">
    <source>
        <dbReference type="SMART" id="SM00829"/>
    </source>
</evidence>
<dbReference type="HOGENOM" id="CLU_026673_26_3_4"/>
<dbReference type="Pfam" id="PF08240">
    <property type="entry name" value="ADH_N"/>
    <property type="match status" value="1"/>
</dbReference>
<dbReference type="SUPFAM" id="SSF50129">
    <property type="entry name" value="GroES-like"/>
    <property type="match status" value="1"/>
</dbReference>
<dbReference type="RefSeq" id="WP_011810250.1">
    <property type="nucleotide sequence ID" value="NC_008786.1"/>
</dbReference>
<dbReference type="InterPro" id="IPR013154">
    <property type="entry name" value="ADH-like_N"/>
</dbReference>
<dbReference type="EMBL" id="CP000542">
    <property type="protein sequence ID" value="ABM58249.1"/>
    <property type="molecule type" value="Genomic_DNA"/>
</dbReference>
<accession>A1WKU2</accession>
<dbReference type="eggNOG" id="COG0604">
    <property type="taxonomic scope" value="Bacteria"/>
</dbReference>